<dbReference type="InterPro" id="IPR004090">
    <property type="entry name" value="Chemotax_Me-accpt_rcpt"/>
</dbReference>
<dbReference type="PANTHER" id="PTHR43531">
    <property type="entry name" value="PROTEIN ICFG"/>
    <property type="match status" value="1"/>
</dbReference>
<keyword evidence="3" id="KW-0807">Transducer</keyword>
<dbReference type="Pfam" id="PF00015">
    <property type="entry name" value="MCPsignal"/>
    <property type="match status" value="1"/>
</dbReference>
<evidence type="ECO:0000256" key="3">
    <source>
        <dbReference type="PROSITE-ProRule" id="PRU00284"/>
    </source>
</evidence>
<name>A0ABS5JTT2_9BACT</name>
<dbReference type="RefSeq" id="WP_212215507.1">
    <property type="nucleotide sequence ID" value="NZ_JAGUCO010000004.1"/>
</dbReference>
<comment type="similarity">
    <text evidence="2">Belongs to the methyl-accepting chemotaxis (MCP) protein family.</text>
</comment>
<dbReference type="PANTHER" id="PTHR43531:SF11">
    <property type="entry name" value="METHYL-ACCEPTING CHEMOTAXIS PROTEIN 3"/>
    <property type="match status" value="1"/>
</dbReference>
<dbReference type="PROSITE" id="PS50885">
    <property type="entry name" value="HAMP"/>
    <property type="match status" value="1"/>
</dbReference>
<evidence type="ECO:0000259" key="6">
    <source>
        <dbReference type="PROSITE" id="PS50885"/>
    </source>
</evidence>
<evidence type="ECO:0000313" key="7">
    <source>
        <dbReference type="EMBL" id="MBS2098263.1"/>
    </source>
</evidence>
<evidence type="ECO:0000313" key="8">
    <source>
        <dbReference type="Proteomes" id="UP000708576"/>
    </source>
</evidence>
<accession>A0ABS5JTT2</accession>
<evidence type="ECO:0000256" key="4">
    <source>
        <dbReference type="SAM" id="Phobius"/>
    </source>
</evidence>
<feature type="transmembrane region" description="Helical" evidence="4">
    <location>
        <begin position="12"/>
        <end position="34"/>
    </location>
</feature>
<dbReference type="Proteomes" id="UP000708576">
    <property type="component" value="Unassembled WGS sequence"/>
</dbReference>
<dbReference type="SMART" id="SM00283">
    <property type="entry name" value="MA"/>
    <property type="match status" value="1"/>
</dbReference>
<evidence type="ECO:0008006" key="9">
    <source>
        <dbReference type="Google" id="ProtNLM"/>
    </source>
</evidence>
<dbReference type="EMBL" id="JAGUCO010000004">
    <property type="protein sequence ID" value="MBS2098263.1"/>
    <property type="molecule type" value="Genomic_DNA"/>
</dbReference>
<dbReference type="PRINTS" id="PR00260">
    <property type="entry name" value="CHEMTRNSDUCR"/>
</dbReference>
<sequence length="627" mass="69124">MKIRHLSIRVRLLVGSVILVLFIAIVGLVGWYSLSKTGTIVESTNHIKQAETYLLSARLKVMYFIKFIDFDAGDEAIRYLELAHDEVAIILESDKENLTATEGLYEEISNYMVAFKKYMLLEKQKQQTRASWSKYGEEIGSIVTEDRDLTQMGNNSMKLFSAHHQLRIVAWMFISNPSDKNGNLIESSVEQLENKMQACFTVLKSISKGASRSQKASIQKAVVGYQNYQQAFNGFKQSLIDQGVELRNMQKCGAEVAHYTATSVAYMLEEESHIINRADIVIFIFLVVGVVLGTVVSRITSRSITKPLDSGVILAENLAKGELYHKVLIDGNDELTRLNNAMFKMNEKLKEVVRDIKVGSEQLASSSDQVNSTSQDFSQGASEQAAALEEVSTTMEEMMATVEQSLNNAIKCAAKSDEVHQGIQLAVNGSGKALEANKIIVEKIGVINEIATQTNILALNAAVVAARAGEHGRGFSVVAAEVKRLSELCQRVANEIVKLAQESHEFALDANAKLEEIQPAINESNLLMKDIATSSKEQREGSNQISSALQQLNVVTQQSAAGSEELAGSSKELNSQAHHLDKLVGFFSVEERVGSNGKTEKHIVSNDPLYTGGSYDANFNKDEYEQF</sequence>
<dbReference type="InterPro" id="IPR004089">
    <property type="entry name" value="MCPsignal_dom"/>
</dbReference>
<dbReference type="SMART" id="SM00304">
    <property type="entry name" value="HAMP"/>
    <property type="match status" value="1"/>
</dbReference>
<comment type="caution">
    <text evidence="7">The sequence shown here is derived from an EMBL/GenBank/DDBJ whole genome shotgun (WGS) entry which is preliminary data.</text>
</comment>
<reference evidence="7 8" key="1">
    <citation type="journal article" date="2015" name="Int. J. Syst. Evol. Microbiol.">
        <title>Carboxylicivirga linearis sp. nov., isolated from a sea cucumber culture pond.</title>
        <authorList>
            <person name="Wang F.Q."/>
            <person name="Zhou Y.X."/>
            <person name="Lin X.Z."/>
            <person name="Chen G.J."/>
            <person name="Du Z.J."/>
        </authorList>
    </citation>
    <scope>NUCLEOTIDE SEQUENCE [LARGE SCALE GENOMIC DNA]</scope>
    <source>
        <strain evidence="7 8">FB218</strain>
    </source>
</reference>
<evidence type="ECO:0000259" key="5">
    <source>
        <dbReference type="PROSITE" id="PS50111"/>
    </source>
</evidence>
<dbReference type="InterPro" id="IPR051310">
    <property type="entry name" value="MCP_chemotaxis"/>
</dbReference>
<keyword evidence="1" id="KW-0145">Chemotaxis</keyword>
<feature type="domain" description="HAMP" evidence="6">
    <location>
        <begin position="302"/>
        <end position="354"/>
    </location>
</feature>
<dbReference type="SUPFAM" id="SSF58104">
    <property type="entry name" value="Methyl-accepting chemotaxis protein (MCP) signaling domain"/>
    <property type="match status" value="1"/>
</dbReference>
<feature type="domain" description="Methyl-accepting transducer" evidence="5">
    <location>
        <begin position="359"/>
        <end position="574"/>
    </location>
</feature>
<keyword evidence="8" id="KW-1185">Reference proteome</keyword>
<evidence type="ECO:0000256" key="1">
    <source>
        <dbReference type="ARBA" id="ARBA00022500"/>
    </source>
</evidence>
<dbReference type="PROSITE" id="PS50111">
    <property type="entry name" value="CHEMOTAXIS_TRANSDUC_2"/>
    <property type="match status" value="1"/>
</dbReference>
<dbReference type="Gene3D" id="1.10.287.950">
    <property type="entry name" value="Methyl-accepting chemotaxis protein"/>
    <property type="match status" value="1"/>
</dbReference>
<gene>
    <name evidence="7" type="ORF">KEM10_08215</name>
</gene>
<keyword evidence="4" id="KW-0472">Membrane</keyword>
<proteinExistence type="inferred from homology"/>
<protein>
    <recommendedName>
        <fullName evidence="9">Methyl-accepting chemotaxis protein</fullName>
    </recommendedName>
</protein>
<keyword evidence="4" id="KW-0812">Transmembrane</keyword>
<dbReference type="InterPro" id="IPR003660">
    <property type="entry name" value="HAMP_dom"/>
</dbReference>
<evidence type="ECO:0000256" key="2">
    <source>
        <dbReference type="ARBA" id="ARBA00029447"/>
    </source>
</evidence>
<organism evidence="7 8">
    <name type="scientific">Carboxylicivirga linearis</name>
    <dbReference type="NCBI Taxonomy" id="1628157"/>
    <lineage>
        <taxon>Bacteria</taxon>
        <taxon>Pseudomonadati</taxon>
        <taxon>Bacteroidota</taxon>
        <taxon>Bacteroidia</taxon>
        <taxon>Marinilabiliales</taxon>
        <taxon>Marinilabiliaceae</taxon>
        <taxon>Carboxylicivirga</taxon>
    </lineage>
</organism>
<keyword evidence="4" id="KW-1133">Transmembrane helix</keyword>